<proteinExistence type="inferred from homology"/>
<gene>
    <name evidence="5" type="ORF">HYN46_00720</name>
</gene>
<feature type="signal peptide" evidence="4">
    <location>
        <begin position="1"/>
        <end position="23"/>
    </location>
</feature>
<protein>
    <recommendedName>
        <fullName evidence="7">VacJ family lipoprotein</fullName>
    </recommendedName>
</protein>
<organism evidence="5 6">
    <name type="scientific">Aquirhabdus parva</name>
    <dbReference type="NCBI Taxonomy" id="2283318"/>
    <lineage>
        <taxon>Bacteria</taxon>
        <taxon>Pseudomonadati</taxon>
        <taxon>Pseudomonadota</taxon>
        <taxon>Gammaproteobacteria</taxon>
        <taxon>Moraxellales</taxon>
        <taxon>Moraxellaceae</taxon>
        <taxon>Aquirhabdus</taxon>
    </lineage>
</organism>
<dbReference type="GO" id="GO:0120010">
    <property type="term" value="P:intermembrane phospholipid transfer"/>
    <property type="evidence" value="ECO:0007669"/>
    <property type="project" value="TreeGrafter"/>
</dbReference>
<dbReference type="GO" id="GO:0016020">
    <property type="term" value="C:membrane"/>
    <property type="evidence" value="ECO:0007669"/>
    <property type="project" value="InterPro"/>
</dbReference>
<dbReference type="EMBL" id="CP031222">
    <property type="protein sequence ID" value="AXI01548.1"/>
    <property type="molecule type" value="Genomic_DNA"/>
</dbReference>
<dbReference type="Pfam" id="PF04333">
    <property type="entry name" value="MlaA"/>
    <property type="match status" value="1"/>
</dbReference>
<dbReference type="Proteomes" id="UP000253940">
    <property type="component" value="Chromosome"/>
</dbReference>
<feature type="region of interest" description="Disordered" evidence="3">
    <location>
        <begin position="326"/>
        <end position="395"/>
    </location>
</feature>
<evidence type="ECO:0000256" key="1">
    <source>
        <dbReference type="ARBA" id="ARBA00010634"/>
    </source>
</evidence>
<evidence type="ECO:0000256" key="3">
    <source>
        <dbReference type="SAM" id="MobiDB-lite"/>
    </source>
</evidence>
<dbReference type="KEGG" id="mbah:HYN46_00720"/>
<dbReference type="InterPro" id="IPR007428">
    <property type="entry name" value="MlaA"/>
</dbReference>
<dbReference type="PRINTS" id="PR01805">
    <property type="entry name" value="VACJLIPOPROT"/>
</dbReference>
<comment type="similarity">
    <text evidence="1">Belongs to the MlaA family.</text>
</comment>
<feature type="chain" id="PRO_5016782349" description="VacJ family lipoprotein" evidence="4">
    <location>
        <begin position="24"/>
        <end position="424"/>
    </location>
</feature>
<name>A0A345P2N9_9GAMM</name>
<evidence type="ECO:0000313" key="5">
    <source>
        <dbReference type="EMBL" id="AXI01548.1"/>
    </source>
</evidence>
<feature type="compositionally biased region" description="Low complexity" evidence="3">
    <location>
        <begin position="333"/>
        <end position="357"/>
    </location>
</feature>
<evidence type="ECO:0008006" key="7">
    <source>
        <dbReference type="Google" id="ProtNLM"/>
    </source>
</evidence>
<dbReference type="PANTHER" id="PTHR30035">
    <property type="entry name" value="LIPOPROTEIN VACJ-RELATED"/>
    <property type="match status" value="1"/>
</dbReference>
<accession>A0A345P2N9</accession>
<evidence type="ECO:0000313" key="6">
    <source>
        <dbReference type="Proteomes" id="UP000253940"/>
    </source>
</evidence>
<dbReference type="RefSeq" id="WP_114897658.1">
    <property type="nucleotide sequence ID" value="NZ_CP031222.1"/>
</dbReference>
<feature type="compositionally biased region" description="Polar residues" evidence="3">
    <location>
        <begin position="378"/>
        <end position="391"/>
    </location>
</feature>
<dbReference type="PANTHER" id="PTHR30035:SF3">
    <property type="entry name" value="INTERMEMBRANE PHOSPHOLIPID TRANSPORT SYSTEM LIPOPROTEIN MLAA"/>
    <property type="match status" value="1"/>
</dbReference>
<keyword evidence="6" id="KW-1185">Reference proteome</keyword>
<keyword evidence="2 4" id="KW-0732">Signal</keyword>
<feature type="region of interest" description="Disordered" evidence="3">
    <location>
        <begin position="77"/>
        <end position="96"/>
    </location>
</feature>
<dbReference type="OrthoDB" id="9785326at2"/>
<reference evidence="5 6" key="1">
    <citation type="submission" date="2018-07" db="EMBL/GenBank/DDBJ databases">
        <title>Genome sequencing of Moraxellaceae gen. HYN0046.</title>
        <authorList>
            <person name="Kim M."/>
            <person name="Yi H."/>
        </authorList>
    </citation>
    <scope>NUCLEOTIDE SEQUENCE [LARGE SCALE GENOMIC DNA]</scope>
    <source>
        <strain evidence="5 6">HYN0046</strain>
    </source>
</reference>
<dbReference type="AlphaFoldDB" id="A0A345P2N9"/>
<evidence type="ECO:0000256" key="4">
    <source>
        <dbReference type="SAM" id="SignalP"/>
    </source>
</evidence>
<evidence type="ECO:0000256" key="2">
    <source>
        <dbReference type="ARBA" id="ARBA00022729"/>
    </source>
</evidence>
<sequence>MSNTRLMTALGLCISLSSTIAAAETVTADSSSATTDAASVSAVAETSSVAATPVAAASAPSSTVVAVQNIDSASDLSTASSVTSTDGQADTGSAPTANKNVITRSIDKTIDKIGELGTKIAVDATAAQPDPVKDPFEGFNRSIFKFNSKLDKYILLPVAGAYSRNVPQPVQTAISQFFSNLGTPWTAVNNLLQGHPGTSIESLSRFIINTSTTLGFYDVAGYLGVEKSSGDFGQTLGKWGIGSGPFLMLPFLGPSTVRDTFGTAVDQFGSPIYYVNDGWTSAGLTAVKTVDMRAKLIGLEHFVEGDQYSLLRDVYLQNRQFKINGKADSSATNSSFSDDGFGDDSNSPSTTSPDAPNKPAKRSTHPHSSPESAPPQGNPDSNTVPPTSSASFKEVNDAQGSFNVLQAFMVTKPFNTMASQPASL</sequence>